<name>A9SQJ0_PHYPA</name>
<dbReference type="Gene3D" id="3.10.580.10">
    <property type="entry name" value="CBS-domain"/>
    <property type="match status" value="1"/>
</dbReference>
<dbReference type="RefSeq" id="XP_024397556.1">
    <property type="nucleotide sequence ID" value="XM_024541788.2"/>
</dbReference>
<reference evidence="4 6" key="1">
    <citation type="journal article" date="2008" name="Science">
        <title>The Physcomitrella genome reveals evolutionary insights into the conquest of land by plants.</title>
        <authorList>
            <person name="Rensing S."/>
            <person name="Lang D."/>
            <person name="Zimmer A."/>
            <person name="Terry A."/>
            <person name="Salamov A."/>
            <person name="Shapiro H."/>
            <person name="Nishiyama T."/>
            <person name="Perroud P.-F."/>
            <person name="Lindquist E."/>
            <person name="Kamisugi Y."/>
            <person name="Tanahashi T."/>
            <person name="Sakakibara K."/>
            <person name="Fujita T."/>
            <person name="Oishi K."/>
            <person name="Shin-I T."/>
            <person name="Kuroki Y."/>
            <person name="Toyoda A."/>
            <person name="Suzuki Y."/>
            <person name="Hashimoto A."/>
            <person name="Yamaguchi K."/>
            <person name="Sugano A."/>
            <person name="Kohara Y."/>
            <person name="Fujiyama A."/>
            <person name="Anterola A."/>
            <person name="Aoki S."/>
            <person name="Ashton N."/>
            <person name="Barbazuk W.B."/>
            <person name="Barker E."/>
            <person name="Bennetzen J."/>
            <person name="Bezanilla M."/>
            <person name="Blankenship R."/>
            <person name="Cho S.H."/>
            <person name="Dutcher S."/>
            <person name="Estelle M."/>
            <person name="Fawcett J.A."/>
            <person name="Gundlach H."/>
            <person name="Hanada K."/>
            <person name="Heyl A."/>
            <person name="Hicks K.A."/>
            <person name="Hugh J."/>
            <person name="Lohr M."/>
            <person name="Mayer K."/>
            <person name="Melkozernov A."/>
            <person name="Murata T."/>
            <person name="Nelson D."/>
            <person name="Pils B."/>
            <person name="Prigge M."/>
            <person name="Reiss B."/>
            <person name="Renner T."/>
            <person name="Rombauts S."/>
            <person name="Rushton P."/>
            <person name="Sanderfoot A."/>
            <person name="Schween G."/>
            <person name="Shiu S.-H."/>
            <person name="Stueber K."/>
            <person name="Theodoulou F.L."/>
            <person name="Tu H."/>
            <person name="Van de Peer Y."/>
            <person name="Verrier P.J."/>
            <person name="Waters E."/>
            <person name="Wood A."/>
            <person name="Yang L."/>
            <person name="Cove D."/>
            <person name="Cuming A."/>
            <person name="Hasebe M."/>
            <person name="Lucas S."/>
            <person name="Mishler D.B."/>
            <person name="Reski R."/>
            <person name="Grigoriev I."/>
            <person name="Quatrano R.S."/>
            <person name="Boore J.L."/>
        </authorList>
    </citation>
    <scope>NUCLEOTIDE SEQUENCE [LARGE SCALE GENOMIC DNA]</scope>
    <source>
        <strain evidence="5 6">cv. Gransden 2004</strain>
    </source>
</reference>
<dbReference type="GeneID" id="112292870"/>
<keyword evidence="1" id="KW-0677">Repeat</keyword>
<reference evidence="5" key="3">
    <citation type="submission" date="2020-12" db="UniProtKB">
        <authorList>
            <consortium name="EnsemblPlants"/>
        </authorList>
    </citation>
    <scope>IDENTIFICATION</scope>
</reference>
<dbReference type="RefSeq" id="XP_024397558.1">
    <property type="nucleotide sequence ID" value="XM_024541790.2"/>
</dbReference>
<dbReference type="Pfam" id="PF00571">
    <property type="entry name" value="CBS"/>
    <property type="match status" value="1"/>
</dbReference>
<dbReference type="EnsemblPlants" id="Pp3c15_14540V3.4">
    <property type="protein sequence ID" value="Pp3c15_14540V3.4"/>
    <property type="gene ID" value="Pp3c15_14540"/>
</dbReference>
<protein>
    <recommendedName>
        <fullName evidence="3">CBS domain-containing protein</fullName>
    </recommendedName>
</protein>
<dbReference type="RefSeq" id="XP_024397557.1">
    <property type="nucleotide sequence ID" value="XM_024541789.2"/>
</dbReference>
<evidence type="ECO:0000313" key="5">
    <source>
        <dbReference type="EnsemblPlants" id="Pp3c15_14540V3.1"/>
    </source>
</evidence>
<dbReference type="InterPro" id="IPR000644">
    <property type="entry name" value="CBS_dom"/>
</dbReference>
<gene>
    <name evidence="5" type="primary">LOC112292870</name>
    <name evidence="4" type="ORF">PHYPA_019749</name>
</gene>
<dbReference type="InterPro" id="IPR046342">
    <property type="entry name" value="CBS_dom_sf"/>
</dbReference>
<dbReference type="eggNOG" id="ENOG502QQK4">
    <property type="taxonomic scope" value="Eukaryota"/>
</dbReference>
<dbReference type="Gramene" id="Pp3c15_14540V3.3">
    <property type="protein sequence ID" value="Pp3c15_14540V3.3"/>
    <property type="gene ID" value="Pp3c15_14540"/>
</dbReference>
<evidence type="ECO:0000256" key="2">
    <source>
        <dbReference type="ARBA" id="ARBA00023122"/>
    </source>
</evidence>
<dbReference type="SUPFAM" id="SSF54631">
    <property type="entry name" value="CBS-domain pair"/>
    <property type="match status" value="1"/>
</dbReference>
<feature type="domain" description="CBS" evidence="3">
    <location>
        <begin position="444"/>
        <end position="478"/>
    </location>
</feature>
<dbReference type="PaxDb" id="3218-PP1S104_110V6.1"/>
<dbReference type="RefSeq" id="XP_024397555.1">
    <property type="nucleotide sequence ID" value="XM_024541787.2"/>
</dbReference>
<reference evidence="4 6" key="2">
    <citation type="journal article" date="2018" name="Plant J.">
        <title>The Physcomitrella patens chromosome-scale assembly reveals moss genome structure and evolution.</title>
        <authorList>
            <person name="Lang D."/>
            <person name="Ullrich K.K."/>
            <person name="Murat F."/>
            <person name="Fuchs J."/>
            <person name="Jenkins J."/>
            <person name="Haas F.B."/>
            <person name="Piednoel M."/>
            <person name="Gundlach H."/>
            <person name="Van Bel M."/>
            <person name="Meyberg R."/>
            <person name="Vives C."/>
            <person name="Morata J."/>
            <person name="Symeonidi A."/>
            <person name="Hiss M."/>
            <person name="Muchero W."/>
            <person name="Kamisugi Y."/>
            <person name="Saleh O."/>
            <person name="Blanc G."/>
            <person name="Decker E.L."/>
            <person name="van Gessel N."/>
            <person name="Grimwood J."/>
            <person name="Hayes R.D."/>
            <person name="Graham S.W."/>
            <person name="Gunter L.E."/>
            <person name="McDaniel S.F."/>
            <person name="Hoernstein S.N.W."/>
            <person name="Larsson A."/>
            <person name="Li F.W."/>
            <person name="Perroud P.F."/>
            <person name="Phillips J."/>
            <person name="Ranjan P."/>
            <person name="Rokshar D.S."/>
            <person name="Rothfels C.J."/>
            <person name="Schneider L."/>
            <person name="Shu S."/>
            <person name="Stevenson D.W."/>
            <person name="Thummler F."/>
            <person name="Tillich M."/>
            <person name="Villarreal Aguilar J.C."/>
            <person name="Widiez T."/>
            <person name="Wong G.K."/>
            <person name="Wymore A."/>
            <person name="Zhang Y."/>
            <person name="Zimmer A.D."/>
            <person name="Quatrano R.S."/>
            <person name="Mayer K.F.X."/>
            <person name="Goodstein D."/>
            <person name="Casacuberta J.M."/>
            <person name="Vandepoele K."/>
            <person name="Reski R."/>
            <person name="Cuming A.C."/>
            <person name="Tuskan G.A."/>
            <person name="Maumus F."/>
            <person name="Salse J."/>
            <person name="Schmutz J."/>
            <person name="Rensing S.A."/>
        </authorList>
    </citation>
    <scope>NUCLEOTIDE SEQUENCE [LARGE SCALE GENOMIC DNA]</scope>
    <source>
        <strain evidence="5 6">cv. Gransden 2004</strain>
    </source>
</reference>
<dbReference type="Gramene" id="Pp3c15_14540V3.1">
    <property type="protein sequence ID" value="Pp3c15_14540V3.1"/>
    <property type="gene ID" value="Pp3c15_14540"/>
</dbReference>
<accession>A9SQJ0</accession>
<dbReference type="Gramene" id="Pp3c15_14540V3.2">
    <property type="protein sequence ID" value="Pp3c15_14540V3.2"/>
    <property type="gene ID" value="Pp3c15_14540"/>
</dbReference>
<dbReference type="HOGENOM" id="CLU_056468_0_0_1"/>
<dbReference type="PANTHER" id="PTHR13780:SF128">
    <property type="entry name" value="CBS DOMAIN-CONTAINING PROTEIN"/>
    <property type="match status" value="1"/>
</dbReference>
<keyword evidence="6" id="KW-1185">Reference proteome</keyword>
<dbReference type="Proteomes" id="UP000006727">
    <property type="component" value="Chromosome 15"/>
</dbReference>
<evidence type="ECO:0000256" key="1">
    <source>
        <dbReference type="ARBA" id="ARBA00022737"/>
    </source>
</evidence>
<dbReference type="OrthoDB" id="681454at2759"/>
<dbReference type="AlphaFoldDB" id="A9SQJ0"/>
<dbReference type="Gramene" id="Pp3c15_14540V3.4">
    <property type="protein sequence ID" value="Pp3c15_14540V3.4"/>
    <property type="gene ID" value="Pp3c15_14540"/>
</dbReference>
<dbReference type="EnsemblPlants" id="Pp3c15_14540V3.1">
    <property type="protein sequence ID" value="Pp3c15_14540V3.1"/>
    <property type="gene ID" value="Pp3c15_14540"/>
</dbReference>
<dbReference type="Gramene" id="Pp3c15_14540V3.5">
    <property type="protein sequence ID" value="Pp3c15_14540V3.5"/>
    <property type="gene ID" value="Pp3c15_14540"/>
</dbReference>
<dbReference type="PANTHER" id="PTHR13780">
    <property type="entry name" value="AMP-ACTIVATED PROTEIN KINASE, GAMMA REGULATORY SUBUNIT"/>
    <property type="match status" value="1"/>
</dbReference>
<dbReference type="FunCoup" id="A9SQJ0">
    <property type="interactions" value="378"/>
</dbReference>
<evidence type="ECO:0000313" key="6">
    <source>
        <dbReference type="Proteomes" id="UP000006727"/>
    </source>
</evidence>
<dbReference type="EnsemblPlants" id="Pp3c15_14540V3.5">
    <property type="protein sequence ID" value="Pp3c15_14540V3.5"/>
    <property type="gene ID" value="Pp3c15_14540"/>
</dbReference>
<evidence type="ECO:0000313" key="4">
    <source>
        <dbReference type="EMBL" id="PNR39471.1"/>
    </source>
</evidence>
<dbReference type="OMA" id="VFREHLQ"/>
<dbReference type="KEGG" id="ppp:112292870"/>
<organism evidence="4">
    <name type="scientific">Physcomitrium patens</name>
    <name type="common">Spreading-leaved earth moss</name>
    <name type="synonym">Physcomitrella patens</name>
    <dbReference type="NCBI Taxonomy" id="3218"/>
    <lineage>
        <taxon>Eukaryota</taxon>
        <taxon>Viridiplantae</taxon>
        <taxon>Streptophyta</taxon>
        <taxon>Embryophyta</taxon>
        <taxon>Bryophyta</taxon>
        <taxon>Bryophytina</taxon>
        <taxon>Bryopsida</taxon>
        <taxon>Funariidae</taxon>
        <taxon>Funariales</taxon>
        <taxon>Funariaceae</taxon>
        <taxon>Physcomitrium</taxon>
    </lineage>
</organism>
<keyword evidence="2" id="KW-0129">CBS domain</keyword>
<dbReference type="STRING" id="3218.A9SQJ0"/>
<sequence>MAGFLHARLAGDLAVGKPPLHKYRKDLSVGEALRALKNSHDPELSIWDEFCPLTEKPIKEAASLPRGAATEIVGHVTSNQTLGNGHSCNGSQGLKGSLWRCVGKLGMVDIICFLARDESLADQGAALRTPVSAIVPDSACSVQHVDSKSKLFDALAHVFDGVQHLVVSIDPSVLNRLARYNSMPKPKRVVPQTFLNAKQGKSLGSHLSLSPKIPPHVGQEYCWLTPEDILQFLLSCIGLFSPLPMMTIQQLGIINMAVLSVKSTADAITALPLIQQAAREMTAVAVVEADGENEEDLKLVGEISPFTMKSCDEKAALALSTLSVRDFLAFSRDCECPPNSLVQLVESRICEKLEHLQATESLLSDPDSPVSFPSSPSNSISSVGPLATIYSIDSGEESSSSDEDCIGQSPTGPFGSLHSPSYSYSKGRLAPNMCRPWSSLVAVMAQALTHRVGYIWVTDDDKNLIGIVTYLDIIQCILGHLYSWD</sequence>
<dbReference type="InterPro" id="IPR050511">
    <property type="entry name" value="AMPK_gamma/SDS23_families"/>
</dbReference>
<dbReference type="EnsemblPlants" id="Pp3c15_14540V3.2">
    <property type="protein sequence ID" value="Pp3c15_14540V3.2"/>
    <property type="gene ID" value="Pp3c15_14540"/>
</dbReference>
<evidence type="ECO:0000259" key="3">
    <source>
        <dbReference type="Pfam" id="PF00571"/>
    </source>
</evidence>
<proteinExistence type="predicted"/>
<dbReference type="EnsemblPlants" id="Pp3c15_14540V3.3">
    <property type="protein sequence ID" value="Pp3c15_14540V3.3"/>
    <property type="gene ID" value="Pp3c15_14540"/>
</dbReference>
<dbReference type="EMBL" id="ABEU02000015">
    <property type="protein sequence ID" value="PNR39471.1"/>
    <property type="molecule type" value="Genomic_DNA"/>
</dbReference>